<organism evidence="3 4">
    <name type="scientific">Agreia pratensis</name>
    <dbReference type="NCBI Taxonomy" id="150121"/>
    <lineage>
        <taxon>Bacteria</taxon>
        <taxon>Bacillati</taxon>
        <taxon>Actinomycetota</taxon>
        <taxon>Actinomycetes</taxon>
        <taxon>Micrococcales</taxon>
        <taxon>Microbacteriaceae</taxon>
        <taxon>Agreia</taxon>
    </lineage>
</organism>
<evidence type="ECO:0000256" key="1">
    <source>
        <dbReference type="SAM" id="SignalP"/>
    </source>
</evidence>
<protein>
    <submittedName>
        <fullName evidence="3">Glycoside-hydrolase family GH114</fullName>
    </submittedName>
</protein>
<dbReference type="Pfam" id="PF03537">
    <property type="entry name" value="Glyco_hydro_114"/>
    <property type="match status" value="1"/>
</dbReference>
<dbReference type="GO" id="GO:0016787">
    <property type="term" value="F:hydrolase activity"/>
    <property type="evidence" value="ECO:0007669"/>
    <property type="project" value="UniProtKB-KW"/>
</dbReference>
<gene>
    <name evidence="3" type="ORF">SAMN06296010_0121</name>
</gene>
<dbReference type="SUPFAM" id="SSF51445">
    <property type="entry name" value="(Trans)glycosidases"/>
    <property type="match status" value="1"/>
</dbReference>
<feature type="domain" description="Glycoside-hydrolase family GH114 TIM-barrel" evidence="2">
    <location>
        <begin position="65"/>
        <end position="286"/>
    </location>
</feature>
<dbReference type="PANTHER" id="PTHR35273">
    <property type="entry name" value="ALPHA-1,4 POLYGALACTOSAMINIDASE, PUTATIVE (AFU_ORTHOLOGUE AFUA_3G07890)-RELATED"/>
    <property type="match status" value="1"/>
</dbReference>
<keyword evidence="4" id="KW-1185">Reference proteome</keyword>
<dbReference type="InterPro" id="IPR004352">
    <property type="entry name" value="GH114_TIM-barrel"/>
</dbReference>
<evidence type="ECO:0000313" key="4">
    <source>
        <dbReference type="Proteomes" id="UP000193244"/>
    </source>
</evidence>
<dbReference type="AlphaFoldDB" id="A0A1X7I394"/>
<dbReference type="InterPro" id="IPR013785">
    <property type="entry name" value="Aldolase_TIM"/>
</dbReference>
<feature type="chain" id="PRO_5012236902" evidence="1">
    <location>
        <begin position="33"/>
        <end position="297"/>
    </location>
</feature>
<dbReference type="Gene3D" id="3.20.20.70">
    <property type="entry name" value="Aldolase class I"/>
    <property type="match status" value="1"/>
</dbReference>
<name>A0A1X7I394_9MICO</name>
<dbReference type="PROSITE" id="PS51257">
    <property type="entry name" value="PROKAR_LIPOPROTEIN"/>
    <property type="match status" value="1"/>
</dbReference>
<proteinExistence type="predicted"/>
<keyword evidence="1" id="KW-0732">Signal</keyword>
<evidence type="ECO:0000259" key="2">
    <source>
        <dbReference type="Pfam" id="PF03537"/>
    </source>
</evidence>
<dbReference type="STRING" id="150121.SAMN06296010_0121"/>
<feature type="signal peptide" evidence="1">
    <location>
        <begin position="1"/>
        <end position="32"/>
    </location>
</feature>
<reference evidence="4" key="1">
    <citation type="submission" date="2017-04" db="EMBL/GenBank/DDBJ databases">
        <authorList>
            <person name="Varghese N."/>
            <person name="Submissions S."/>
        </authorList>
    </citation>
    <scope>NUCLEOTIDE SEQUENCE [LARGE SCALE GENOMIC DNA]</scope>
    <source>
        <strain evidence="4">VKM Ac-2510</strain>
    </source>
</reference>
<dbReference type="Proteomes" id="UP000193244">
    <property type="component" value="Unassembled WGS sequence"/>
</dbReference>
<dbReference type="EMBL" id="FXAY01000001">
    <property type="protein sequence ID" value="SMG08429.1"/>
    <property type="molecule type" value="Genomic_DNA"/>
</dbReference>
<keyword evidence="3" id="KW-0378">Hydrolase</keyword>
<evidence type="ECO:0000313" key="3">
    <source>
        <dbReference type="EMBL" id="SMG08429.1"/>
    </source>
</evidence>
<accession>A0A1X7I394</accession>
<dbReference type="PANTHER" id="PTHR35273:SF2">
    <property type="entry name" value="ALPHA-GALACTOSIDASE"/>
    <property type="match status" value="1"/>
</dbReference>
<sequence length="297" mass="31971">MSDMQARISAALATGAAAVAILGLLAACTADAREDDQASPTPTGSTYFVVTSDSVTLPPFGEAADYQLGGSYDVDDAVKIVARDSTSTPAEGVYSICYVNGFQSQPGDDERWSVDNPDLVLRDDDGQAVIDPNWPDEFILDTSSPEKRQRISRMIGASIETCADKGFDAVEIDNLDTYSRSDGRLSIDDNLALAKLFADRAHGHAMAIGQKNSAELGALGRTRAGFDFAVTEECVRFEECGAYAEVYDDRVIDIEYTDDLSAPFDEICASAGRPATTILRDRNLVAKGEADYVFEHC</sequence>
<dbReference type="InterPro" id="IPR017853">
    <property type="entry name" value="GH"/>
</dbReference>